<sequence>MEKPTSPNTAQTTSNDPCDPNFHAWWKWMQSGDTAYRARFDAMVDWHISFKRQQRAGHLDVE</sequence>
<evidence type="ECO:0000313" key="2">
    <source>
        <dbReference type="Proteomes" id="UP001165678"/>
    </source>
</evidence>
<organism evidence="1 2">
    <name type="scientific">Larsenimonas rhizosphaerae</name>
    <dbReference type="NCBI Taxonomy" id="2944682"/>
    <lineage>
        <taxon>Bacteria</taxon>
        <taxon>Pseudomonadati</taxon>
        <taxon>Pseudomonadota</taxon>
        <taxon>Gammaproteobacteria</taxon>
        <taxon>Oceanospirillales</taxon>
        <taxon>Halomonadaceae</taxon>
        <taxon>Larsenimonas</taxon>
    </lineage>
</organism>
<reference evidence="1" key="1">
    <citation type="submission" date="2022-11" db="EMBL/GenBank/DDBJ databases">
        <title>Larsenimonas rhizosphaerae sp. nov., isolated from a tidal mudflat.</title>
        <authorList>
            <person name="Lee S.D."/>
            <person name="Kim I.S."/>
        </authorList>
    </citation>
    <scope>NUCLEOTIDE SEQUENCE</scope>
    <source>
        <strain evidence="1">GH2-1</strain>
    </source>
</reference>
<protein>
    <submittedName>
        <fullName evidence="1">Uncharacterized protein</fullName>
    </submittedName>
</protein>
<dbReference type="Proteomes" id="UP001165678">
    <property type="component" value="Unassembled WGS sequence"/>
</dbReference>
<comment type="caution">
    <text evidence="1">The sequence shown here is derived from an EMBL/GenBank/DDBJ whole genome shotgun (WGS) entry which is preliminary data.</text>
</comment>
<dbReference type="EMBL" id="JAPIVE010000001">
    <property type="protein sequence ID" value="MCX2523639.1"/>
    <property type="molecule type" value="Genomic_DNA"/>
</dbReference>
<dbReference type="AlphaFoldDB" id="A0AA42CTU7"/>
<dbReference type="RefSeq" id="WP_250937372.1">
    <property type="nucleotide sequence ID" value="NZ_JAMLJK010000001.1"/>
</dbReference>
<name>A0AA42CTU7_9GAMM</name>
<evidence type="ECO:0000313" key="1">
    <source>
        <dbReference type="EMBL" id="MCX2523639.1"/>
    </source>
</evidence>
<gene>
    <name evidence="1" type="ORF">OQ287_05260</name>
</gene>
<keyword evidence="2" id="KW-1185">Reference proteome</keyword>
<proteinExistence type="predicted"/>
<accession>A0AA42CTU7</accession>